<gene>
    <name evidence="2" type="ORF">AVDCRST_MAG43-1368</name>
</gene>
<sequence>ARVSASSSSGRGCSTRSTSTSCPCSWAAASGSSMTLGYRHGSWNSRAESRSPESPISGSGSRAGATPP</sequence>
<dbReference type="AlphaFoldDB" id="A0A6J4UPL1"/>
<name>A0A6J4UPL1_9BACT</name>
<accession>A0A6J4UPL1</accession>
<dbReference type="EMBL" id="CADCWI010000072">
    <property type="protein sequence ID" value="CAA9554834.1"/>
    <property type="molecule type" value="Genomic_DNA"/>
</dbReference>
<protein>
    <submittedName>
        <fullName evidence="2">Uncharacterized protein</fullName>
    </submittedName>
</protein>
<feature type="region of interest" description="Disordered" evidence="1">
    <location>
        <begin position="1"/>
        <end position="68"/>
    </location>
</feature>
<reference evidence="2" key="1">
    <citation type="submission" date="2020-02" db="EMBL/GenBank/DDBJ databases">
        <authorList>
            <person name="Meier V. D."/>
        </authorList>
    </citation>
    <scope>NUCLEOTIDE SEQUENCE</scope>
    <source>
        <strain evidence="2">AVDCRST_MAG43</strain>
    </source>
</reference>
<feature type="compositionally biased region" description="Low complexity" evidence="1">
    <location>
        <begin position="1"/>
        <end position="25"/>
    </location>
</feature>
<feature type="non-terminal residue" evidence="2">
    <location>
        <position position="68"/>
    </location>
</feature>
<feature type="compositionally biased region" description="Polar residues" evidence="1">
    <location>
        <begin position="42"/>
        <end position="60"/>
    </location>
</feature>
<feature type="non-terminal residue" evidence="2">
    <location>
        <position position="1"/>
    </location>
</feature>
<organism evidence="2">
    <name type="scientific">uncultured Thermomicrobiales bacterium</name>
    <dbReference type="NCBI Taxonomy" id="1645740"/>
    <lineage>
        <taxon>Bacteria</taxon>
        <taxon>Pseudomonadati</taxon>
        <taxon>Thermomicrobiota</taxon>
        <taxon>Thermomicrobia</taxon>
        <taxon>Thermomicrobiales</taxon>
        <taxon>environmental samples</taxon>
    </lineage>
</organism>
<evidence type="ECO:0000256" key="1">
    <source>
        <dbReference type="SAM" id="MobiDB-lite"/>
    </source>
</evidence>
<proteinExistence type="predicted"/>
<evidence type="ECO:0000313" key="2">
    <source>
        <dbReference type="EMBL" id="CAA9554834.1"/>
    </source>
</evidence>